<feature type="coiled-coil region" evidence="14">
    <location>
        <begin position="890"/>
        <end position="924"/>
    </location>
</feature>
<dbReference type="Proteomes" id="UP000887116">
    <property type="component" value="Unassembled WGS sequence"/>
</dbReference>
<feature type="domain" description="CAP-Gly" evidence="15">
    <location>
        <begin position="25"/>
        <end position="67"/>
    </location>
</feature>
<keyword evidence="10" id="KW-0243">Dynein</keyword>
<evidence type="ECO:0000256" key="5">
    <source>
        <dbReference type="ARBA" id="ARBA00016574"/>
    </source>
</evidence>
<evidence type="ECO:0000256" key="9">
    <source>
        <dbReference type="ARBA" id="ARBA00022776"/>
    </source>
</evidence>
<keyword evidence="6" id="KW-0963">Cytoplasm</keyword>
<dbReference type="SUPFAM" id="SSF57997">
    <property type="entry name" value="Tropomyosin"/>
    <property type="match status" value="1"/>
</dbReference>
<comment type="caution">
    <text evidence="16">The sequence shown here is derived from an EMBL/GenBank/DDBJ whole genome shotgun (WGS) entry which is preliminary data.</text>
</comment>
<dbReference type="SMART" id="SM01052">
    <property type="entry name" value="CAP_GLY"/>
    <property type="match status" value="1"/>
</dbReference>
<feature type="coiled-coil region" evidence="14">
    <location>
        <begin position="264"/>
        <end position="340"/>
    </location>
</feature>
<evidence type="ECO:0000259" key="15">
    <source>
        <dbReference type="PROSITE" id="PS50245"/>
    </source>
</evidence>
<evidence type="ECO:0000256" key="12">
    <source>
        <dbReference type="ARBA" id="ARBA00023212"/>
    </source>
</evidence>
<evidence type="ECO:0000313" key="16">
    <source>
        <dbReference type="EMBL" id="GFQ84692.1"/>
    </source>
</evidence>
<evidence type="ECO:0000313" key="17">
    <source>
        <dbReference type="Proteomes" id="UP000887116"/>
    </source>
</evidence>
<keyword evidence="7" id="KW-0132">Cell division</keyword>
<accession>A0A8X6HZT7</accession>
<evidence type="ECO:0000256" key="14">
    <source>
        <dbReference type="SAM" id="Coils"/>
    </source>
</evidence>
<dbReference type="InterPro" id="IPR036859">
    <property type="entry name" value="CAP-Gly_dom_sf"/>
</dbReference>
<dbReference type="OrthoDB" id="2130750at2759"/>
<dbReference type="GO" id="GO:0051301">
    <property type="term" value="P:cell division"/>
    <property type="evidence" value="ECO:0007669"/>
    <property type="project" value="UniProtKB-KW"/>
</dbReference>
<dbReference type="GO" id="GO:0030286">
    <property type="term" value="C:dynein complex"/>
    <property type="evidence" value="ECO:0007669"/>
    <property type="project" value="UniProtKB-KW"/>
</dbReference>
<dbReference type="Gene3D" id="2.30.30.190">
    <property type="entry name" value="CAP Gly-rich-like domain"/>
    <property type="match status" value="1"/>
</dbReference>
<dbReference type="AlphaFoldDB" id="A0A8X6HZT7"/>
<dbReference type="Pfam" id="PF01302">
    <property type="entry name" value="CAP_GLY"/>
    <property type="match status" value="1"/>
</dbReference>
<dbReference type="PROSITE" id="PS50245">
    <property type="entry name" value="CAP_GLY_2"/>
    <property type="match status" value="1"/>
</dbReference>
<keyword evidence="9" id="KW-0498">Mitosis</keyword>
<dbReference type="EMBL" id="BMAO01002964">
    <property type="protein sequence ID" value="GFQ84692.1"/>
    <property type="molecule type" value="Genomic_DNA"/>
</dbReference>
<reference evidence="16" key="1">
    <citation type="submission" date="2020-07" db="EMBL/GenBank/DDBJ databases">
        <title>Multicomponent nature underlies the extraordinary mechanical properties of spider dragline silk.</title>
        <authorList>
            <person name="Kono N."/>
            <person name="Nakamura H."/>
            <person name="Mori M."/>
            <person name="Yoshida Y."/>
            <person name="Ohtoshi R."/>
            <person name="Malay A.D."/>
            <person name="Moran D.A.P."/>
            <person name="Tomita M."/>
            <person name="Numata K."/>
            <person name="Arakawa K."/>
        </authorList>
    </citation>
    <scope>NUCLEOTIDE SEQUENCE</scope>
</reference>
<evidence type="ECO:0000256" key="2">
    <source>
        <dbReference type="ARBA" id="ARBA00004186"/>
    </source>
</evidence>
<evidence type="ECO:0000256" key="7">
    <source>
        <dbReference type="ARBA" id="ARBA00022618"/>
    </source>
</evidence>
<evidence type="ECO:0000256" key="10">
    <source>
        <dbReference type="ARBA" id="ARBA00023017"/>
    </source>
</evidence>
<dbReference type="PANTHER" id="PTHR18916:SF6">
    <property type="entry name" value="DYNACTIN SUBUNIT 1"/>
    <property type="match status" value="1"/>
</dbReference>
<keyword evidence="13" id="KW-0131">Cell cycle</keyword>
<keyword evidence="8" id="KW-0493">Microtubule</keyword>
<sequence length="1080" mass="126750">MDDFKEGDRVIVLGKNTIGKIAFIGYTHFLDEKCFGIILDEPKGRNNGSVEGIRYFKCSRNHGIFVRSCQIQKISQNENKITKISDNTRIKYPNYLRNKKASQCSKSLKNRRKLALVSKTTHSDINLTSIGSAIFQNDIILNGIEQNVPHQELDREDFDGLQTKELESEKQISCSSSPTFNLRIPNLKDSGAKIVDYQNMVKFLVGELSKAKEHILQLKIELKQSRKTIESNRKDQNYMIQNERYLKEQLGQFQKQTYALQKKISKLNKEKSELDKKIKSLEQVKDQLNEITENVIIEKEISELTMEQKEIELQDLTTKYQILQLELQIKEEEMELLCENKVPTVHYLKQLEHQNKVFYNALLQLKCMYISKQENLQGAEKTIANNMSELDQLSLSRNNLQNVIVKLKQDISDMHETVDCFISVDDLVFEITDRSLYVERMLTSALGNLKVLEEYLDVSNELEEVLQDINKESSKDLATLELRVNITERALVNMVRLVKDYKQTFEKYRSLISDLRWSNNELQFKLDMAIKERQLAVMEAENLKLRIHRESKKTLQHLIKDDMVKVENDISLQQIEYWAMYLPKHFFGGYEHLALQGKLLLAKMIKKVDILYKHLNIRYFDNSFLTKQNHLHLFTFQTYFSLKICTLQNLLKAHYACLDHVNIETFLAFGAHCENLITKDKEIDRYLDDLSKNELDTARNMKSLNNILKLFSQLFNAKFCPEKEKEVLSTKCCLKMISSAAKCINEYSNFLNSFFESNSSFMKGKFKILEHQSSIVIRSTNYLLNYITNVKDGEKAYYDESSVYRLRNVLYKIEKIMELVINLYDKISDTNNKFDTVYLSNECNSLELHEIVEEVQSICNLARRGENLELYQPEPPTTMLSFKSWICDSKDQKEKLMKDLQRKVLFYEEKLEIIYEERQRLEQSTIRSFQEKSIQTDIYEKHNVHPISTSVCSSLPMKLQDMEKLTKFVHFKVFQQQMENMKRQLASLTPLSVVPKRKKNHQEVHSFIVFQKLLRGISVDLMKIILPSVVDISSEERKQKYFQITALMERNLIKQDIQKRLTTLEIQVHDFKKNCFSRKS</sequence>
<keyword evidence="12" id="KW-0206">Cytoskeleton</keyword>
<keyword evidence="11 14" id="KW-0175">Coiled coil</keyword>
<comment type="similarity">
    <text evidence="4">Belongs to the dynactin 150 kDa subunit family.</text>
</comment>
<name>A0A8X6HZT7_TRICU</name>
<evidence type="ECO:0000256" key="13">
    <source>
        <dbReference type="ARBA" id="ARBA00023306"/>
    </source>
</evidence>
<proteinExistence type="inferred from homology"/>
<evidence type="ECO:0000256" key="6">
    <source>
        <dbReference type="ARBA" id="ARBA00022490"/>
    </source>
</evidence>
<evidence type="ECO:0000256" key="8">
    <source>
        <dbReference type="ARBA" id="ARBA00022701"/>
    </source>
</evidence>
<evidence type="ECO:0000256" key="3">
    <source>
        <dbReference type="ARBA" id="ARBA00004544"/>
    </source>
</evidence>
<dbReference type="GO" id="GO:0005814">
    <property type="term" value="C:centriole"/>
    <property type="evidence" value="ECO:0007669"/>
    <property type="project" value="UniProtKB-SubCell"/>
</dbReference>
<dbReference type="PANTHER" id="PTHR18916">
    <property type="entry name" value="DYNACTIN 1-RELATED MICROTUBULE-BINDING"/>
    <property type="match status" value="1"/>
</dbReference>
<evidence type="ECO:0000256" key="1">
    <source>
        <dbReference type="ARBA" id="ARBA00004114"/>
    </source>
</evidence>
<gene>
    <name evidence="16" type="primary">DCTN1</name>
    <name evidence="16" type="ORF">TNCT_629611</name>
</gene>
<evidence type="ECO:0000256" key="11">
    <source>
        <dbReference type="ARBA" id="ARBA00023054"/>
    </source>
</evidence>
<evidence type="ECO:0000256" key="4">
    <source>
        <dbReference type="ARBA" id="ARBA00011010"/>
    </source>
</evidence>
<dbReference type="GO" id="GO:0005874">
    <property type="term" value="C:microtubule"/>
    <property type="evidence" value="ECO:0007669"/>
    <property type="project" value="UniProtKB-KW"/>
</dbReference>
<protein>
    <recommendedName>
        <fullName evidence="5">Dynactin subunit 1</fullName>
    </recommendedName>
</protein>
<comment type="subcellular location">
    <subcellularLocation>
        <location evidence="3">Cytoplasm</location>
        <location evidence="3">Cell cortex</location>
    </subcellularLocation>
    <subcellularLocation>
        <location evidence="1">Cytoplasm</location>
        <location evidence="1">Cytoskeleton</location>
        <location evidence="1">Microtubule organizing center</location>
        <location evidence="1">Centrosome</location>
        <location evidence="1">Centriole</location>
    </subcellularLocation>
    <subcellularLocation>
        <location evidence="2">Cytoplasm</location>
        <location evidence="2">Cytoskeleton</location>
        <location evidence="2">Spindle</location>
    </subcellularLocation>
</comment>
<organism evidence="16 17">
    <name type="scientific">Trichonephila clavata</name>
    <name type="common">Joro spider</name>
    <name type="synonym">Nephila clavata</name>
    <dbReference type="NCBI Taxonomy" id="2740835"/>
    <lineage>
        <taxon>Eukaryota</taxon>
        <taxon>Metazoa</taxon>
        <taxon>Ecdysozoa</taxon>
        <taxon>Arthropoda</taxon>
        <taxon>Chelicerata</taxon>
        <taxon>Arachnida</taxon>
        <taxon>Araneae</taxon>
        <taxon>Araneomorphae</taxon>
        <taxon>Entelegynae</taxon>
        <taxon>Araneoidea</taxon>
        <taxon>Nephilidae</taxon>
        <taxon>Trichonephila</taxon>
    </lineage>
</organism>
<feature type="coiled-coil region" evidence="14">
    <location>
        <begin position="390"/>
        <end position="417"/>
    </location>
</feature>
<dbReference type="SUPFAM" id="SSF74924">
    <property type="entry name" value="Cap-Gly domain"/>
    <property type="match status" value="1"/>
</dbReference>
<dbReference type="InterPro" id="IPR022157">
    <property type="entry name" value="Dynactin"/>
</dbReference>
<dbReference type="Pfam" id="PF12455">
    <property type="entry name" value="Dynactin"/>
    <property type="match status" value="1"/>
</dbReference>
<dbReference type="GO" id="GO:0005819">
    <property type="term" value="C:spindle"/>
    <property type="evidence" value="ECO:0007669"/>
    <property type="project" value="UniProtKB-SubCell"/>
</dbReference>
<keyword evidence="17" id="KW-1185">Reference proteome</keyword>
<dbReference type="InterPro" id="IPR000938">
    <property type="entry name" value="CAP-Gly_domain"/>
</dbReference>